<organism evidence="1 2">
    <name type="scientific">Paxillus rubicundulus Ve08.2h10</name>
    <dbReference type="NCBI Taxonomy" id="930991"/>
    <lineage>
        <taxon>Eukaryota</taxon>
        <taxon>Fungi</taxon>
        <taxon>Dikarya</taxon>
        <taxon>Basidiomycota</taxon>
        <taxon>Agaricomycotina</taxon>
        <taxon>Agaricomycetes</taxon>
        <taxon>Agaricomycetidae</taxon>
        <taxon>Boletales</taxon>
        <taxon>Paxilineae</taxon>
        <taxon>Paxillaceae</taxon>
        <taxon>Paxillus</taxon>
    </lineage>
</organism>
<gene>
    <name evidence="1" type="ORF">PAXRUDRAFT_179030</name>
</gene>
<sequence length="91" mass="10211">MLIKRTIWRINTSHIMASSNNPRIEQKITSVLEDVLTLIGKLPPSLPVGTHDGPIASNFSNFDIDADEGPYFTVNRAWERTFQQRGEAAIT</sequence>
<dbReference type="EMBL" id="KN830008">
    <property type="protein sequence ID" value="KIK73194.1"/>
    <property type="molecule type" value="Genomic_DNA"/>
</dbReference>
<keyword evidence="2" id="KW-1185">Reference proteome</keyword>
<dbReference type="AlphaFoldDB" id="A0A0D0D061"/>
<dbReference type="InParanoid" id="A0A0D0D061"/>
<reference evidence="2" key="2">
    <citation type="submission" date="2015-01" db="EMBL/GenBank/DDBJ databases">
        <title>Evolutionary Origins and Diversification of the Mycorrhizal Mutualists.</title>
        <authorList>
            <consortium name="DOE Joint Genome Institute"/>
            <consortium name="Mycorrhizal Genomics Consortium"/>
            <person name="Kohler A."/>
            <person name="Kuo A."/>
            <person name="Nagy L.G."/>
            <person name="Floudas D."/>
            <person name="Copeland A."/>
            <person name="Barry K.W."/>
            <person name="Cichocki N."/>
            <person name="Veneault-Fourrey C."/>
            <person name="LaButti K."/>
            <person name="Lindquist E.A."/>
            <person name="Lipzen A."/>
            <person name="Lundell T."/>
            <person name="Morin E."/>
            <person name="Murat C."/>
            <person name="Riley R."/>
            <person name="Ohm R."/>
            <person name="Sun H."/>
            <person name="Tunlid A."/>
            <person name="Henrissat B."/>
            <person name="Grigoriev I.V."/>
            <person name="Hibbett D.S."/>
            <person name="Martin F."/>
        </authorList>
    </citation>
    <scope>NUCLEOTIDE SEQUENCE [LARGE SCALE GENOMIC DNA]</scope>
    <source>
        <strain evidence="2">Ve08.2h10</strain>
    </source>
</reference>
<evidence type="ECO:0000313" key="1">
    <source>
        <dbReference type="EMBL" id="KIK73194.1"/>
    </source>
</evidence>
<protein>
    <submittedName>
        <fullName evidence="1">Uncharacterized protein</fullName>
    </submittedName>
</protein>
<evidence type="ECO:0000313" key="2">
    <source>
        <dbReference type="Proteomes" id="UP000054538"/>
    </source>
</evidence>
<name>A0A0D0D061_9AGAM</name>
<accession>A0A0D0D061</accession>
<dbReference type="OrthoDB" id="2803467at2759"/>
<proteinExistence type="predicted"/>
<feature type="non-terminal residue" evidence="1">
    <location>
        <position position="91"/>
    </location>
</feature>
<dbReference type="HOGENOM" id="CLU_2432937_0_0_1"/>
<reference evidence="1 2" key="1">
    <citation type="submission" date="2014-04" db="EMBL/GenBank/DDBJ databases">
        <authorList>
            <consortium name="DOE Joint Genome Institute"/>
            <person name="Kuo A."/>
            <person name="Kohler A."/>
            <person name="Jargeat P."/>
            <person name="Nagy L.G."/>
            <person name="Floudas D."/>
            <person name="Copeland A."/>
            <person name="Barry K.W."/>
            <person name="Cichocki N."/>
            <person name="Veneault-Fourrey C."/>
            <person name="LaButti K."/>
            <person name="Lindquist E.A."/>
            <person name="Lipzen A."/>
            <person name="Lundell T."/>
            <person name="Morin E."/>
            <person name="Murat C."/>
            <person name="Sun H."/>
            <person name="Tunlid A."/>
            <person name="Henrissat B."/>
            <person name="Grigoriev I.V."/>
            <person name="Hibbett D.S."/>
            <person name="Martin F."/>
            <person name="Nordberg H.P."/>
            <person name="Cantor M.N."/>
            <person name="Hua S.X."/>
        </authorList>
    </citation>
    <scope>NUCLEOTIDE SEQUENCE [LARGE SCALE GENOMIC DNA]</scope>
    <source>
        <strain evidence="1 2">Ve08.2h10</strain>
    </source>
</reference>
<dbReference type="Proteomes" id="UP000054538">
    <property type="component" value="Unassembled WGS sequence"/>
</dbReference>